<dbReference type="PATRIC" id="fig|1449351.3.peg.455"/>
<dbReference type="GO" id="GO:0005524">
    <property type="term" value="F:ATP binding"/>
    <property type="evidence" value="ECO:0007669"/>
    <property type="project" value="InterPro"/>
</dbReference>
<protein>
    <submittedName>
        <fullName evidence="5">Uncharacterized protein</fullName>
    </submittedName>
</protein>
<evidence type="ECO:0000256" key="2">
    <source>
        <dbReference type="ARBA" id="ARBA00022692"/>
    </source>
</evidence>
<keyword evidence="6" id="KW-1185">Reference proteome</keyword>
<keyword evidence="2" id="KW-0812">Transmembrane</keyword>
<dbReference type="SUPFAM" id="SSF90123">
    <property type="entry name" value="ABC transporter transmembrane region"/>
    <property type="match status" value="1"/>
</dbReference>
<evidence type="ECO:0000313" key="6">
    <source>
        <dbReference type="Proteomes" id="UP000023430"/>
    </source>
</evidence>
<gene>
    <name evidence="5" type="ORF">RISW2_12100</name>
</gene>
<accession>X7FEU9</accession>
<evidence type="ECO:0000256" key="4">
    <source>
        <dbReference type="ARBA" id="ARBA00023136"/>
    </source>
</evidence>
<dbReference type="InterPro" id="IPR036640">
    <property type="entry name" value="ABC1_TM_sf"/>
</dbReference>
<dbReference type="InterPro" id="IPR027417">
    <property type="entry name" value="P-loop_NTPase"/>
</dbReference>
<dbReference type="GO" id="GO:0005886">
    <property type="term" value="C:plasma membrane"/>
    <property type="evidence" value="ECO:0007669"/>
    <property type="project" value="UniProtKB-SubCell"/>
</dbReference>
<proteinExistence type="predicted"/>
<sequence length="329" mass="34266">DMAERMPLAPELDRLGRRPVERRRLARRVDRMIVAALARIRAAEALKALPDLVAGLAAALVIDAGARAGAAPGAVAGALAALGLMLAPLRDLASVWNFHSAWRAAAAKAHAALDRPQRGTGAGRQALPGGPAGIEIRALPLPSGRHLSLSLAPGARHALDLPTRDAAALMDVLQGLEPVAQDRVRLSGLCLTGLSRGTLRRGVVRVGARPAILQGSLRRALTLGVARRRDDAALVKMARAEGLGPLLDRLGGLDGRVREGGRDLGPDERVALALVRARQLRPRLLLVEAEVAAADPALRSRIEAFAAETGATLVSAARTATVPAEATAT</sequence>
<dbReference type="EMBL" id="JAME01000003">
    <property type="protein sequence ID" value="ETX30586.1"/>
    <property type="molecule type" value="Genomic_DNA"/>
</dbReference>
<dbReference type="AlphaFoldDB" id="X7FEU9"/>
<dbReference type="Proteomes" id="UP000023430">
    <property type="component" value="Unassembled WGS sequence"/>
</dbReference>
<comment type="caution">
    <text evidence="5">The sequence shown here is derived from an EMBL/GenBank/DDBJ whole genome shotgun (WGS) entry which is preliminary data.</text>
</comment>
<organism evidence="5 6">
    <name type="scientific">Roseivivax isoporae LMG 25204</name>
    <dbReference type="NCBI Taxonomy" id="1449351"/>
    <lineage>
        <taxon>Bacteria</taxon>
        <taxon>Pseudomonadati</taxon>
        <taxon>Pseudomonadota</taxon>
        <taxon>Alphaproteobacteria</taxon>
        <taxon>Rhodobacterales</taxon>
        <taxon>Roseobacteraceae</taxon>
        <taxon>Roseivivax</taxon>
    </lineage>
</organism>
<name>X7FEU9_9RHOB</name>
<reference evidence="5 6" key="1">
    <citation type="submission" date="2014-01" db="EMBL/GenBank/DDBJ databases">
        <title>Roseivivax isoporae LMG 25204 Genome Sequencing.</title>
        <authorList>
            <person name="Lai Q."/>
            <person name="Li G."/>
            <person name="Shao Z."/>
        </authorList>
    </citation>
    <scope>NUCLEOTIDE SEQUENCE [LARGE SCALE GENOMIC DNA]</scope>
    <source>
        <strain evidence="5 6">LMG 25204</strain>
    </source>
</reference>
<dbReference type="RefSeq" id="WP_043766023.1">
    <property type="nucleotide sequence ID" value="NZ_JAME01000003.1"/>
</dbReference>
<evidence type="ECO:0000256" key="1">
    <source>
        <dbReference type="ARBA" id="ARBA00004651"/>
    </source>
</evidence>
<feature type="non-terminal residue" evidence="5">
    <location>
        <position position="1"/>
    </location>
</feature>
<dbReference type="SUPFAM" id="SSF52540">
    <property type="entry name" value="P-loop containing nucleoside triphosphate hydrolases"/>
    <property type="match status" value="1"/>
</dbReference>
<dbReference type="Gene3D" id="3.40.50.300">
    <property type="entry name" value="P-loop containing nucleotide triphosphate hydrolases"/>
    <property type="match status" value="1"/>
</dbReference>
<evidence type="ECO:0000256" key="3">
    <source>
        <dbReference type="ARBA" id="ARBA00022989"/>
    </source>
</evidence>
<comment type="subcellular location">
    <subcellularLocation>
        <location evidence="1">Cell membrane</location>
        <topology evidence="1">Multi-pass membrane protein</topology>
    </subcellularLocation>
</comment>
<keyword evidence="3" id="KW-1133">Transmembrane helix</keyword>
<keyword evidence="4" id="KW-0472">Membrane</keyword>
<evidence type="ECO:0000313" key="5">
    <source>
        <dbReference type="EMBL" id="ETX30586.1"/>
    </source>
</evidence>
<dbReference type="eggNOG" id="COG1132">
    <property type="taxonomic scope" value="Bacteria"/>
</dbReference>